<dbReference type="Proteomes" id="UP001168613">
    <property type="component" value="Unassembled WGS sequence"/>
</dbReference>
<protein>
    <submittedName>
        <fullName evidence="2">Outer membrane protein assembly factor BamC</fullName>
    </submittedName>
</protein>
<keyword evidence="3" id="KW-1185">Reference proteome</keyword>
<reference evidence="2" key="1">
    <citation type="submission" date="2021-11" db="EMBL/GenBank/DDBJ databases">
        <title>Draft genome sequence of Alcaligenes endophyticus type strain CCUG 75668T.</title>
        <authorList>
            <person name="Salva-Serra F."/>
            <person name="Duran R.E."/>
            <person name="Seeger M."/>
            <person name="Moore E.R.B."/>
            <person name="Jaen-Luchoro D."/>
        </authorList>
    </citation>
    <scope>NUCLEOTIDE SEQUENCE</scope>
    <source>
        <strain evidence="2">CCUG 75668</strain>
    </source>
</reference>
<proteinExistence type="predicted"/>
<keyword evidence="1" id="KW-0732">Signal</keyword>
<gene>
    <name evidence="2" type="primary">bamC</name>
    <name evidence="2" type="ORF">LMS43_05140</name>
</gene>
<dbReference type="InterPro" id="IPR010653">
    <property type="entry name" value="NlpB/DapX"/>
</dbReference>
<evidence type="ECO:0000313" key="2">
    <source>
        <dbReference type="EMBL" id="MDN4120666.1"/>
    </source>
</evidence>
<dbReference type="EMBL" id="JAJHNU010000001">
    <property type="protein sequence ID" value="MDN4120666.1"/>
    <property type="molecule type" value="Genomic_DNA"/>
</dbReference>
<organism evidence="2 3">
    <name type="scientific">Alcaligenes endophyticus</name>
    <dbReference type="NCBI Taxonomy" id="1929088"/>
    <lineage>
        <taxon>Bacteria</taxon>
        <taxon>Pseudomonadati</taxon>
        <taxon>Pseudomonadota</taxon>
        <taxon>Betaproteobacteria</taxon>
        <taxon>Burkholderiales</taxon>
        <taxon>Alcaligenaceae</taxon>
        <taxon>Alcaligenes</taxon>
    </lineage>
</organism>
<evidence type="ECO:0000313" key="3">
    <source>
        <dbReference type="Proteomes" id="UP001168613"/>
    </source>
</evidence>
<dbReference type="PROSITE" id="PS51257">
    <property type="entry name" value="PROKAR_LIPOPROTEIN"/>
    <property type="match status" value="1"/>
</dbReference>
<dbReference type="InterPro" id="IPR042268">
    <property type="entry name" value="BamC_C"/>
</dbReference>
<feature type="signal peptide" evidence="1">
    <location>
        <begin position="1"/>
        <end position="29"/>
    </location>
</feature>
<dbReference type="RefSeq" id="WP_266122034.1">
    <property type="nucleotide sequence ID" value="NZ_JAJHNU010000001.1"/>
</dbReference>
<name>A0ABT8EH95_9BURK</name>
<dbReference type="Pfam" id="PF06804">
    <property type="entry name" value="Lipoprotein_18"/>
    <property type="match status" value="1"/>
</dbReference>
<sequence length="376" mass="41776">MIMKPVSKSLLGLSLSLLVLSGCSSINQALGGEESVDYKSTVSGDPLSIPPDLTQANRDAHFRAPEGATSYSQYQQGQQAQVGSGVQQVLPEQTGVRVVRDGDLRWLVVEQTPEQVFPRVAEFWIEQGFTINSQDAAAGLIQTDWAENRAKIPESWIRSALGSIIDQVFDSGERDRFRTRIERVDGRTEVFISHQRMEETPTIDGSAFKWVYAKEDPGLNATMLARLMVYLGTDIDTARSRIQNAEKDPTGAQVQTLDGTDQAELILNEPFDRAWRRVGVAIDSAGFTVEDRDRTAGDFYIRYLDSDTGEKIEQQNIIGRLFGSRNTAEAVPYRINVREQGGRTRVIVQDQSGQEQTTATAKRIINVLSSNMRATK</sequence>
<evidence type="ECO:0000256" key="1">
    <source>
        <dbReference type="SAM" id="SignalP"/>
    </source>
</evidence>
<accession>A0ABT8EH95</accession>
<dbReference type="Gene3D" id="3.30.310.170">
    <property type="entry name" value="Outer membrane protein assembly factor BamC"/>
    <property type="match status" value="1"/>
</dbReference>
<comment type="caution">
    <text evidence="2">The sequence shown here is derived from an EMBL/GenBank/DDBJ whole genome shotgun (WGS) entry which is preliminary data.</text>
</comment>
<feature type="chain" id="PRO_5045644661" evidence="1">
    <location>
        <begin position="30"/>
        <end position="376"/>
    </location>
</feature>